<sequence length="122" mass="13645">MSKSMDTMSALEGRVAKLEGSIGDKKESLKIERDELKGQVLDVLNANANMKEIRGALNSTKEKIEELKGEIIDCKVVVGKWVLVATPKHKMDVPKPKDEVGEGYGQFSLEHGIVIPCYRYRR</sequence>
<dbReference type="AlphaFoldDB" id="A0A9D3VCX3"/>
<organism evidence="1 2">
    <name type="scientific">Gossypium stocksii</name>
    <dbReference type="NCBI Taxonomy" id="47602"/>
    <lineage>
        <taxon>Eukaryota</taxon>
        <taxon>Viridiplantae</taxon>
        <taxon>Streptophyta</taxon>
        <taxon>Embryophyta</taxon>
        <taxon>Tracheophyta</taxon>
        <taxon>Spermatophyta</taxon>
        <taxon>Magnoliopsida</taxon>
        <taxon>eudicotyledons</taxon>
        <taxon>Gunneridae</taxon>
        <taxon>Pentapetalae</taxon>
        <taxon>rosids</taxon>
        <taxon>malvids</taxon>
        <taxon>Malvales</taxon>
        <taxon>Malvaceae</taxon>
        <taxon>Malvoideae</taxon>
        <taxon>Gossypium</taxon>
    </lineage>
</organism>
<dbReference type="Proteomes" id="UP000828251">
    <property type="component" value="Unassembled WGS sequence"/>
</dbReference>
<reference evidence="1 2" key="1">
    <citation type="journal article" date="2021" name="Plant Biotechnol. J.">
        <title>Multi-omics assisted identification of the key and species-specific regulatory components of drought-tolerant mechanisms in Gossypium stocksii.</title>
        <authorList>
            <person name="Yu D."/>
            <person name="Ke L."/>
            <person name="Zhang D."/>
            <person name="Wu Y."/>
            <person name="Sun Y."/>
            <person name="Mei J."/>
            <person name="Sun J."/>
            <person name="Sun Y."/>
        </authorList>
    </citation>
    <scope>NUCLEOTIDE SEQUENCE [LARGE SCALE GENOMIC DNA]</scope>
    <source>
        <strain evidence="2">cv. E1</strain>
        <tissue evidence="1">Leaf</tissue>
    </source>
</reference>
<accession>A0A9D3VCX3</accession>
<dbReference type="EMBL" id="JAIQCV010000007">
    <property type="protein sequence ID" value="KAH1080833.1"/>
    <property type="molecule type" value="Genomic_DNA"/>
</dbReference>
<evidence type="ECO:0000313" key="2">
    <source>
        <dbReference type="Proteomes" id="UP000828251"/>
    </source>
</evidence>
<gene>
    <name evidence="1" type="ORF">J1N35_020594</name>
</gene>
<protein>
    <submittedName>
        <fullName evidence="1">Uncharacterized protein</fullName>
    </submittedName>
</protein>
<name>A0A9D3VCX3_9ROSI</name>
<keyword evidence="2" id="KW-1185">Reference proteome</keyword>
<comment type="caution">
    <text evidence="1">The sequence shown here is derived from an EMBL/GenBank/DDBJ whole genome shotgun (WGS) entry which is preliminary data.</text>
</comment>
<proteinExistence type="predicted"/>
<evidence type="ECO:0000313" key="1">
    <source>
        <dbReference type="EMBL" id="KAH1080833.1"/>
    </source>
</evidence>